<dbReference type="AlphaFoldDB" id="A0A0S1GND3"/>
<sequence>MEVSMSGYQFAHLDGYARKASAKGDGRSAQDIINEAERKPEACKHFDDPSTIRPPIIRYGVTPSQALEKAVEWAEQAKDPKGKKYRIDGHCIAAGVFSVPEDFPDDRWPEYRKAIIKHLKQKYGDRLLSVVEHTDETYRHCHFYLVPLPGESFGVVHQGWSAEKAAYARGERKGLQTQAYSDAMSAWQDEIHTISAPFGLLRTGPKRARLPNAEYKAKKRAASLIAEQVTAPPVQRPKMAPVTAIVEAVKAEHKTTMIGKGDPLYTKAQLTQVAKQSALYGFDMLAQQRLDYLTMTTERAAEIDAAEARLKELRDRAEAQAAEIRAGEDKMEALRDEERKQTELLGRLEQAVKEVHGYLDEAISRVQDRALKALGGVLDAFVAIVEAPQDQELKDAARSGLESIGTSGAWAKLADRVVNVLMPSARAAQAADGIDWPKEVKETGRKLRDRTVDSSSDMGM</sequence>
<accession>A0A0S1GND3</accession>
<keyword evidence="1" id="KW-0175">Coiled coil</keyword>
<evidence type="ECO:0000313" key="3">
    <source>
        <dbReference type="EMBL" id="ALK43981.1"/>
    </source>
</evidence>
<reference evidence="3" key="1">
    <citation type="submission" date="2015-07" db="EMBL/GenBank/DDBJ databases">
        <title>The mesophilic/psychrophilic dichotomy of Aeromonas salmonicida.</title>
        <authorList>
            <person name="Vincent A.T."/>
            <person name="Trudel M.V."/>
            <person name="Freschi L."/>
            <person name="Nagar V."/>
            <person name="Levesque R.C."/>
            <person name="Charette S.J."/>
        </authorList>
    </citation>
    <scope>NUCLEOTIDE SEQUENCE</scope>
    <source>
        <strain evidence="3">Y47</strain>
        <plasmid evidence="3">pY47-2</plasmid>
    </source>
</reference>
<dbReference type="EMBL" id="KT334397">
    <property type="protein sequence ID" value="ALK43981.1"/>
    <property type="molecule type" value="Genomic_DNA"/>
</dbReference>
<name>A0A0S1GND3_AERSA</name>
<feature type="region of interest" description="Disordered" evidence="2">
    <location>
        <begin position="441"/>
        <end position="460"/>
    </location>
</feature>
<dbReference type="Gene3D" id="3.30.930.30">
    <property type="match status" value="1"/>
</dbReference>
<evidence type="ECO:0000256" key="2">
    <source>
        <dbReference type="SAM" id="MobiDB-lite"/>
    </source>
</evidence>
<feature type="coiled-coil region" evidence="1">
    <location>
        <begin position="296"/>
        <end position="354"/>
    </location>
</feature>
<proteinExistence type="predicted"/>
<dbReference type="RefSeq" id="WP_172686300.1">
    <property type="nucleotide sequence ID" value="NZ_KT334397.1"/>
</dbReference>
<evidence type="ECO:0000256" key="1">
    <source>
        <dbReference type="SAM" id="Coils"/>
    </source>
</evidence>
<geneLocation type="plasmid" evidence="3">
    <name>pY47-2</name>
</geneLocation>
<organism evidence="3">
    <name type="scientific">Aeromonas salmonicida</name>
    <dbReference type="NCBI Taxonomy" id="645"/>
    <lineage>
        <taxon>Bacteria</taxon>
        <taxon>Pseudomonadati</taxon>
        <taxon>Pseudomonadota</taxon>
        <taxon>Gammaproteobacteria</taxon>
        <taxon>Aeromonadales</taxon>
        <taxon>Aeromonadaceae</taxon>
        <taxon>Aeromonas</taxon>
    </lineage>
</organism>
<protein>
    <submittedName>
        <fullName evidence="3">Mobilization protein C</fullName>
    </submittedName>
</protein>
<keyword evidence="3" id="KW-0614">Plasmid</keyword>
<feature type="compositionally biased region" description="Basic and acidic residues" evidence="2">
    <location>
        <begin position="441"/>
        <end position="452"/>
    </location>
</feature>